<dbReference type="InterPro" id="IPR047629">
    <property type="entry name" value="IS1182_transpos"/>
</dbReference>
<dbReference type="Proteomes" id="UP000290567">
    <property type="component" value="Unassembled WGS sequence"/>
</dbReference>
<comment type="caution">
    <text evidence="4">The sequence shown here is derived from an EMBL/GenBank/DDBJ whole genome shotgun (WGS) entry which is preliminary data.</text>
</comment>
<evidence type="ECO:0000259" key="2">
    <source>
        <dbReference type="Pfam" id="PF01609"/>
    </source>
</evidence>
<dbReference type="PANTHER" id="PTHR33408">
    <property type="entry name" value="TRANSPOSASE"/>
    <property type="match status" value="1"/>
</dbReference>
<dbReference type="NCBIfam" id="NF033551">
    <property type="entry name" value="transpos_IS1182"/>
    <property type="match status" value="1"/>
</dbReference>
<evidence type="ECO:0000256" key="1">
    <source>
        <dbReference type="SAM" id="MobiDB-lite"/>
    </source>
</evidence>
<dbReference type="RefSeq" id="WP_146624303.1">
    <property type="nucleotide sequence ID" value="NZ_BJCC01000063.1"/>
</dbReference>
<accession>A0A4P5PCH3</accession>
<dbReference type="InterPro" id="IPR002559">
    <property type="entry name" value="Transposase_11"/>
</dbReference>
<evidence type="ECO:0000259" key="3">
    <source>
        <dbReference type="Pfam" id="PF05598"/>
    </source>
</evidence>
<gene>
    <name evidence="4" type="primary">ISP2</name>
    <name evidence="4" type="ORF">NRIC_38280</name>
</gene>
<name>A0A4P5PCH3_9ENTE</name>
<feature type="domain" description="Transposase IS4-like" evidence="2">
    <location>
        <begin position="257"/>
        <end position="509"/>
    </location>
</feature>
<dbReference type="EMBL" id="BJCC01000063">
    <property type="protein sequence ID" value="GCF95937.1"/>
    <property type="molecule type" value="Genomic_DNA"/>
</dbReference>
<sequence>MHTNYNMNQLTLDITTSYIPKEDSTAWFINELVESLEINEPYLFGRPRNYDLSAMLKLVLFAYTRSVFSSRKIEQLAEESLPARWLTQEQMPTYRTIARFRVSNELEALIEKGLDSLVHYLREQQLINHSIFIDGTKLLADANKYSFVWKKSTIKYDNLNREQIVALMSELKEAHLASHVPEGTSLTLDMIDEVLTRLEIRLEELEQEVLKTRKVSPNPAKQQRRTLKSQKRKLSERRGKMADHQQRLAICDTRNSYSKTDNDATFMRVKEDPMRNGQLKPAFNLQIATSNQFILGYDVYQNPTDTKTFPTFIKKLNVANLLPMHIVADAGYGSEQNYRYLEDELPSHTALIPYSTMLKEQSKKWQSDERKVMNWTYNEQEDYYLDPKGVRFNFNAYRTETDKVDGFVRDFKEYKAEKYTENKEVIQEALTQGGNTRIIKVNPSLEYFKAKQRTLLSEPENGKIYAQRKIDVEPVFGWMKACLHFTRYHVRGLEKVKKETGILIMALNMRKLAAMKRLGTLST</sequence>
<dbReference type="GO" id="GO:0004803">
    <property type="term" value="F:transposase activity"/>
    <property type="evidence" value="ECO:0007669"/>
    <property type="project" value="InterPro"/>
</dbReference>
<organism evidence="4 5">
    <name type="scientific">Enterococcus florum</name>
    <dbReference type="NCBI Taxonomy" id="2480627"/>
    <lineage>
        <taxon>Bacteria</taxon>
        <taxon>Bacillati</taxon>
        <taxon>Bacillota</taxon>
        <taxon>Bacilli</taxon>
        <taxon>Lactobacillales</taxon>
        <taxon>Enterococcaceae</taxon>
        <taxon>Enterococcus</taxon>
    </lineage>
</organism>
<keyword evidence="5" id="KW-1185">Reference proteome</keyword>
<proteinExistence type="predicted"/>
<feature type="region of interest" description="Disordered" evidence="1">
    <location>
        <begin position="214"/>
        <end position="241"/>
    </location>
</feature>
<feature type="compositionally biased region" description="Basic residues" evidence="1">
    <location>
        <begin position="222"/>
        <end position="235"/>
    </location>
</feature>
<evidence type="ECO:0000313" key="5">
    <source>
        <dbReference type="Proteomes" id="UP000290567"/>
    </source>
</evidence>
<protein>
    <submittedName>
        <fullName evidence="4">Transposase</fullName>
    </submittedName>
</protein>
<dbReference type="Pfam" id="PF05598">
    <property type="entry name" value="DUF772"/>
    <property type="match status" value="1"/>
</dbReference>
<evidence type="ECO:0000313" key="4">
    <source>
        <dbReference type="EMBL" id="GCF95937.1"/>
    </source>
</evidence>
<dbReference type="Pfam" id="PF01609">
    <property type="entry name" value="DDE_Tnp_1"/>
    <property type="match status" value="1"/>
</dbReference>
<dbReference type="PANTHER" id="PTHR33408:SF2">
    <property type="entry name" value="TRANSPOSASE DDE DOMAIN-CONTAINING PROTEIN"/>
    <property type="match status" value="1"/>
</dbReference>
<reference evidence="5" key="1">
    <citation type="submission" date="2019-02" db="EMBL/GenBank/DDBJ databases">
        <title>Draft genome sequence of Enterococcus sp. Gos25-1.</title>
        <authorList>
            <person name="Tanaka N."/>
            <person name="Shiwa Y."/>
            <person name="Fujita N."/>
        </authorList>
    </citation>
    <scope>NUCLEOTIDE SEQUENCE [LARGE SCALE GENOMIC DNA]</scope>
    <source>
        <strain evidence="5">Gos25-1</strain>
    </source>
</reference>
<dbReference type="AlphaFoldDB" id="A0A4P5PCH3"/>
<dbReference type="OrthoDB" id="2236403at2"/>
<feature type="domain" description="Transposase InsH N-terminal" evidence="3">
    <location>
        <begin position="19"/>
        <end position="101"/>
    </location>
</feature>
<dbReference type="InterPro" id="IPR008490">
    <property type="entry name" value="Transposase_InsH_N"/>
</dbReference>
<dbReference type="GO" id="GO:0006313">
    <property type="term" value="P:DNA transposition"/>
    <property type="evidence" value="ECO:0007669"/>
    <property type="project" value="InterPro"/>
</dbReference>
<dbReference type="GO" id="GO:0003677">
    <property type="term" value="F:DNA binding"/>
    <property type="evidence" value="ECO:0007669"/>
    <property type="project" value="InterPro"/>
</dbReference>